<evidence type="ECO:0000313" key="2">
    <source>
        <dbReference type="EMBL" id="NBI79206.1"/>
    </source>
</evidence>
<protein>
    <submittedName>
        <fullName evidence="2">Uncharacterized protein</fullName>
    </submittedName>
</protein>
<dbReference type="Proteomes" id="UP000446348">
    <property type="component" value="Unassembled WGS sequence"/>
</dbReference>
<gene>
    <name evidence="2" type="ORF">D3Z39_10045</name>
</gene>
<reference evidence="2 3" key="1">
    <citation type="submission" date="2018-08" db="EMBL/GenBank/DDBJ databases">
        <title>Murine metabolic-syndrome-specific gut microbial biobank.</title>
        <authorList>
            <person name="Liu C."/>
        </authorList>
    </citation>
    <scope>NUCLEOTIDE SEQUENCE [LARGE SCALE GENOMIC DNA]</scope>
    <source>
        <strain evidence="2 3">X69</strain>
    </source>
</reference>
<evidence type="ECO:0000313" key="3">
    <source>
        <dbReference type="Proteomes" id="UP000446348"/>
    </source>
</evidence>
<dbReference type="AlphaFoldDB" id="A0A845RGJ6"/>
<feature type="compositionally biased region" description="Gly residues" evidence="1">
    <location>
        <begin position="76"/>
        <end position="93"/>
    </location>
</feature>
<name>A0A845RGJ6_9FIRM</name>
<feature type="region of interest" description="Disordered" evidence="1">
    <location>
        <begin position="40"/>
        <end position="95"/>
    </location>
</feature>
<proteinExistence type="predicted"/>
<comment type="caution">
    <text evidence="2">The sequence shown here is derived from an EMBL/GenBank/DDBJ whole genome shotgun (WGS) entry which is preliminary data.</text>
</comment>
<dbReference type="EMBL" id="QXWZ01000016">
    <property type="protein sequence ID" value="NBI79206.1"/>
    <property type="molecule type" value="Genomic_DNA"/>
</dbReference>
<accession>A0A845RGJ6</accession>
<feature type="compositionally biased region" description="Low complexity" evidence="1">
    <location>
        <begin position="40"/>
        <end position="64"/>
    </location>
</feature>
<sequence>MAALAECACGMGLCEASSAACWYCWSQWMGPSSFGSSEGFSSSGSPIVGSEEGSSSGLSSSCGGSVPGPVPSAGGSSVGGAASGSAEGPGVGSVSGSTVIPGSGGVSAALSETCWGAIIPPASTVAAKACTGMTPNSMTTERAMQRTRFVFFRISQLPFCVK</sequence>
<evidence type="ECO:0000256" key="1">
    <source>
        <dbReference type="SAM" id="MobiDB-lite"/>
    </source>
</evidence>
<organism evidence="2 3">
    <name type="scientific">Anaerotruncus colihominis</name>
    <dbReference type="NCBI Taxonomy" id="169435"/>
    <lineage>
        <taxon>Bacteria</taxon>
        <taxon>Bacillati</taxon>
        <taxon>Bacillota</taxon>
        <taxon>Clostridia</taxon>
        <taxon>Eubacteriales</taxon>
        <taxon>Oscillospiraceae</taxon>
        <taxon>Anaerotruncus</taxon>
    </lineage>
</organism>